<evidence type="ECO:0000313" key="7">
    <source>
        <dbReference type="Proteomes" id="UP001597368"/>
    </source>
</evidence>
<dbReference type="Pfam" id="PF12849">
    <property type="entry name" value="PBP_like_2"/>
    <property type="match status" value="1"/>
</dbReference>
<keyword evidence="3 4" id="KW-0592">Phosphate transport</keyword>
<dbReference type="RefSeq" id="WP_379569987.1">
    <property type="nucleotide sequence ID" value="NZ_JBHUFV010000007.1"/>
</dbReference>
<dbReference type="SUPFAM" id="SSF53850">
    <property type="entry name" value="Periplasmic binding protein-like II"/>
    <property type="match status" value="1"/>
</dbReference>
<gene>
    <name evidence="6" type="primary">pstS</name>
    <name evidence="6" type="ORF">ACFSKW_05980</name>
</gene>
<evidence type="ECO:0000259" key="5">
    <source>
        <dbReference type="Pfam" id="PF12849"/>
    </source>
</evidence>
<sequence length="345" mass="36480">MTAIAVPLALASLVLTSCVNDSPDTVVVAGETATIQGSGSSAQLGAMDAWRADFHKIYPGLRIDYRANGSGAGVRDFIAGVTSFAGTDVPLKPNEQALADKRCRGRALHLPMVVGPVAVAYNLPSVRGLKLSPTTMSGIFSGRITQWDAPEIAADNRGARLPHARIQALHRSDDSGTSHNFTTYLKAAGGWPYQPSRAWPARGRGVAGSRGITDAVQDTPGSIGYMEYGFASSAELQIAKVKNAAGEFVALSPESATRSLTGAEMVDKNGDLTIKLDYTTKEKGAYPIVLVTYEVACRKGSDPLVRSFLRYTAGNAGQSYLSLFGYAPLPPEVIAKVRAQVEAMT</sequence>
<proteinExistence type="inferred from homology"/>
<comment type="caution">
    <text evidence="6">The sequence shown here is derived from an EMBL/GenBank/DDBJ whole genome shotgun (WGS) entry which is preliminary data.</text>
</comment>
<dbReference type="EMBL" id="JBHUFV010000007">
    <property type="protein sequence ID" value="MFD1931024.1"/>
    <property type="molecule type" value="Genomic_DNA"/>
</dbReference>
<dbReference type="InterPro" id="IPR050962">
    <property type="entry name" value="Phosphate-bind_PstS"/>
</dbReference>
<evidence type="ECO:0000256" key="3">
    <source>
        <dbReference type="ARBA" id="ARBA00022592"/>
    </source>
</evidence>
<evidence type="ECO:0000256" key="1">
    <source>
        <dbReference type="ARBA" id="ARBA00008725"/>
    </source>
</evidence>
<dbReference type="NCBIfam" id="TIGR00975">
    <property type="entry name" value="3a0107s03"/>
    <property type="match status" value="1"/>
</dbReference>
<dbReference type="Gene3D" id="3.40.190.10">
    <property type="entry name" value="Periplasmic binding protein-like II"/>
    <property type="match status" value="2"/>
</dbReference>
<evidence type="ECO:0000313" key="6">
    <source>
        <dbReference type="EMBL" id="MFD1931024.1"/>
    </source>
</evidence>
<accession>A0ABW4SQ13</accession>
<reference evidence="7" key="1">
    <citation type="journal article" date="2019" name="Int. J. Syst. Evol. Microbiol.">
        <title>The Global Catalogue of Microorganisms (GCM) 10K type strain sequencing project: providing services to taxonomists for standard genome sequencing and annotation.</title>
        <authorList>
            <consortium name="The Broad Institute Genomics Platform"/>
            <consortium name="The Broad Institute Genome Sequencing Center for Infectious Disease"/>
            <person name="Wu L."/>
            <person name="Ma J."/>
        </authorList>
    </citation>
    <scope>NUCLEOTIDE SEQUENCE [LARGE SCALE GENOMIC DNA]</scope>
    <source>
        <strain evidence="7">ICMP 6774ER</strain>
    </source>
</reference>
<evidence type="ECO:0000256" key="4">
    <source>
        <dbReference type="PIRNR" id="PIRNR002756"/>
    </source>
</evidence>
<evidence type="ECO:0000256" key="2">
    <source>
        <dbReference type="ARBA" id="ARBA00022448"/>
    </source>
</evidence>
<dbReference type="InterPro" id="IPR005673">
    <property type="entry name" value="ABC_phos-bd_PstS"/>
</dbReference>
<dbReference type="CDD" id="cd13565">
    <property type="entry name" value="PBP2_PstS"/>
    <property type="match status" value="1"/>
</dbReference>
<dbReference type="PIRSF" id="PIRSF002756">
    <property type="entry name" value="PstS"/>
    <property type="match status" value="1"/>
</dbReference>
<dbReference type="PANTHER" id="PTHR42996:SF1">
    <property type="entry name" value="PHOSPHATE-BINDING PROTEIN PSTS"/>
    <property type="match status" value="1"/>
</dbReference>
<keyword evidence="2 4" id="KW-0813">Transport</keyword>
<dbReference type="PANTHER" id="PTHR42996">
    <property type="entry name" value="PHOSPHATE-BINDING PROTEIN PSTS"/>
    <property type="match status" value="1"/>
</dbReference>
<protein>
    <recommendedName>
        <fullName evidence="4">Phosphate-binding protein</fullName>
    </recommendedName>
</protein>
<dbReference type="InterPro" id="IPR024370">
    <property type="entry name" value="PBP_domain"/>
</dbReference>
<organism evidence="6 7">
    <name type="scientific">Nonomuraea mangrovi</name>
    <dbReference type="NCBI Taxonomy" id="2316207"/>
    <lineage>
        <taxon>Bacteria</taxon>
        <taxon>Bacillati</taxon>
        <taxon>Actinomycetota</taxon>
        <taxon>Actinomycetes</taxon>
        <taxon>Streptosporangiales</taxon>
        <taxon>Streptosporangiaceae</taxon>
        <taxon>Nonomuraea</taxon>
    </lineage>
</organism>
<comment type="similarity">
    <text evidence="1 4">Belongs to the PstS family.</text>
</comment>
<feature type="domain" description="PBP" evidence="5">
    <location>
        <begin position="30"/>
        <end position="314"/>
    </location>
</feature>
<dbReference type="Proteomes" id="UP001597368">
    <property type="component" value="Unassembled WGS sequence"/>
</dbReference>
<keyword evidence="7" id="KW-1185">Reference proteome</keyword>
<name>A0ABW4SQ13_9ACTN</name>